<dbReference type="InterPro" id="IPR036844">
    <property type="entry name" value="Hint_dom_sf"/>
</dbReference>
<keyword evidence="6" id="KW-1185">Reference proteome</keyword>
<dbReference type="PANTHER" id="PTHR38340">
    <property type="entry name" value="S-LAYER PROTEIN"/>
    <property type="match status" value="1"/>
</dbReference>
<proteinExistence type="predicted"/>
<evidence type="ECO:0000259" key="4">
    <source>
        <dbReference type="Pfam" id="PF13403"/>
    </source>
</evidence>
<dbReference type="RefSeq" id="WP_142854089.1">
    <property type="nucleotide sequence ID" value="NZ_FXWW01000004.1"/>
</dbReference>
<dbReference type="InterPro" id="IPR028992">
    <property type="entry name" value="Hedgehog/Intein_dom"/>
</dbReference>
<name>A0A545SP80_9RHOB</name>
<evidence type="ECO:0000256" key="2">
    <source>
        <dbReference type="ARBA" id="ARBA00022525"/>
    </source>
</evidence>
<keyword evidence="2" id="KW-0964">Secreted</keyword>
<dbReference type="GO" id="GO:0005509">
    <property type="term" value="F:calcium ion binding"/>
    <property type="evidence" value="ECO:0007669"/>
    <property type="project" value="InterPro"/>
</dbReference>
<dbReference type="AlphaFoldDB" id="A0A545SP80"/>
<dbReference type="Pfam" id="PF00353">
    <property type="entry name" value="HemolysinCabind"/>
    <property type="match status" value="2"/>
</dbReference>
<dbReference type="PRINTS" id="PR00313">
    <property type="entry name" value="CABNDNGRPT"/>
</dbReference>
<evidence type="ECO:0000313" key="6">
    <source>
        <dbReference type="Proteomes" id="UP000315816"/>
    </source>
</evidence>
<dbReference type="Proteomes" id="UP000315816">
    <property type="component" value="Unassembled WGS sequence"/>
</dbReference>
<feature type="domain" description="Hedgehog/Intein (Hint)" evidence="4">
    <location>
        <begin position="332"/>
        <end position="483"/>
    </location>
</feature>
<dbReference type="Gene3D" id="2.150.10.10">
    <property type="entry name" value="Serralysin-like metalloprotease, C-terminal"/>
    <property type="match status" value="2"/>
</dbReference>
<dbReference type="Gene3D" id="2.170.16.10">
    <property type="entry name" value="Hedgehog/Intein (Hint) domain"/>
    <property type="match status" value="1"/>
</dbReference>
<evidence type="ECO:0000256" key="3">
    <source>
        <dbReference type="SAM" id="MobiDB-lite"/>
    </source>
</evidence>
<dbReference type="OrthoDB" id="6305173at2"/>
<dbReference type="GO" id="GO:0016539">
    <property type="term" value="P:intein-mediated protein splicing"/>
    <property type="evidence" value="ECO:0007669"/>
    <property type="project" value="InterPro"/>
</dbReference>
<reference evidence="5 6" key="1">
    <citation type="submission" date="2019-06" db="EMBL/GenBank/DDBJ databases">
        <title>A novel species of marine bacteria.</title>
        <authorList>
            <person name="Wang Y."/>
        </authorList>
    </citation>
    <scope>NUCLEOTIDE SEQUENCE [LARGE SCALE GENOMIC DNA]</scope>
    <source>
        <strain evidence="5 6">MA1-10</strain>
    </source>
</reference>
<sequence length="546" mass="57075">MTVTGTPTDGDDILDGDNANDTIAGEQGNDTISGGGGADIIYGDVQYLDNGSLQSNQGDNGWSAGSIDGWYNTGSGGTIERWGFGFGGLNPADGGTFIELDGNTSGIDHVQTDTDLQDGVTYQLTFDHAARPGSSAGDDFEVTVNGIVVATISPSSIGSFTTTTITITGAPGTDTIGFREIASQDNSLGVLLDNVSISLTPASAAASGYSFNDIIDGGAGNDLIYGQEGDDQITGGTGDDYMEGGIGNDVFVLADGSGDDTVGDFNIGEDLLDVTALNDDTGNPVDVNDVTVTSDGEGGSILTFPNGETVRLVGVPPSDLDTDAKLMDVGIPCFTAGTLVETPSGPARIEDLADGALVLTLDANSGRPIAKPLLRSYHRRIDTDALAANPKLHPVRITAGALGDGMPKRDLHVSRQHRMLVSSKITCRMFGARDVLIPAIKLTVLPGIYVDDQVDAVTYVHLLFDTHEVLIAEGAPSESLYTGPEALNAIAPEARDEILTIFPELLDAQHLPDPARLIPDMMLQKQLVARHAKNMKPLLELYRAPL</sequence>
<dbReference type="InterPro" id="IPR008979">
    <property type="entry name" value="Galactose-bd-like_sf"/>
</dbReference>
<evidence type="ECO:0000313" key="5">
    <source>
        <dbReference type="EMBL" id="TQV66793.1"/>
    </source>
</evidence>
<dbReference type="GO" id="GO:0005576">
    <property type="term" value="C:extracellular region"/>
    <property type="evidence" value="ECO:0007669"/>
    <property type="project" value="UniProtKB-SubCell"/>
</dbReference>
<feature type="region of interest" description="Disordered" evidence="3">
    <location>
        <begin position="1"/>
        <end position="35"/>
    </location>
</feature>
<dbReference type="PROSITE" id="PS00330">
    <property type="entry name" value="HEMOLYSIN_CALCIUM"/>
    <property type="match status" value="2"/>
</dbReference>
<dbReference type="InterPro" id="IPR011049">
    <property type="entry name" value="Serralysin-like_metalloprot_C"/>
</dbReference>
<dbReference type="PROSITE" id="PS50817">
    <property type="entry name" value="INTEIN_N_TER"/>
    <property type="match status" value="1"/>
</dbReference>
<accession>A0A545SP80</accession>
<dbReference type="EMBL" id="VICH01000008">
    <property type="protein sequence ID" value="TQV66793.1"/>
    <property type="molecule type" value="Genomic_DNA"/>
</dbReference>
<dbReference type="SUPFAM" id="SSF51294">
    <property type="entry name" value="Hedgehog/intein (Hint) domain"/>
    <property type="match status" value="1"/>
</dbReference>
<evidence type="ECO:0000256" key="1">
    <source>
        <dbReference type="ARBA" id="ARBA00004613"/>
    </source>
</evidence>
<dbReference type="InterPro" id="IPR018511">
    <property type="entry name" value="Hemolysin-typ_Ca-bd_CS"/>
</dbReference>
<dbReference type="SUPFAM" id="SSF49785">
    <property type="entry name" value="Galactose-binding domain-like"/>
    <property type="match status" value="1"/>
</dbReference>
<comment type="subcellular location">
    <subcellularLocation>
        <location evidence="1">Secreted</location>
    </subcellularLocation>
</comment>
<dbReference type="Pfam" id="PF13403">
    <property type="entry name" value="Hint_2"/>
    <property type="match status" value="1"/>
</dbReference>
<dbReference type="InterPro" id="IPR006141">
    <property type="entry name" value="Intein_N"/>
</dbReference>
<dbReference type="InterPro" id="IPR001343">
    <property type="entry name" value="Hemolysn_Ca-bd"/>
</dbReference>
<comment type="caution">
    <text evidence="5">The sequence shown here is derived from an EMBL/GenBank/DDBJ whole genome shotgun (WGS) entry which is preliminary data.</text>
</comment>
<gene>
    <name evidence="5" type="ORF">FIL88_11885</name>
</gene>
<dbReference type="InterPro" id="IPR050557">
    <property type="entry name" value="RTX_toxin/Mannuronan_C5-epim"/>
</dbReference>
<organism evidence="5 6">
    <name type="scientific">Aliiroseovarius halocynthiae</name>
    <dbReference type="NCBI Taxonomy" id="985055"/>
    <lineage>
        <taxon>Bacteria</taxon>
        <taxon>Pseudomonadati</taxon>
        <taxon>Pseudomonadota</taxon>
        <taxon>Alphaproteobacteria</taxon>
        <taxon>Rhodobacterales</taxon>
        <taxon>Paracoccaceae</taxon>
        <taxon>Aliiroseovarius</taxon>
    </lineage>
</organism>
<dbReference type="PANTHER" id="PTHR38340:SF1">
    <property type="entry name" value="S-LAYER PROTEIN"/>
    <property type="match status" value="1"/>
</dbReference>
<protein>
    <recommendedName>
        <fullName evidence="4">Hedgehog/Intein (Hint) domain-containing protein</fullName>
    </recommendedName>
</protein>
<dbReference type="SUPFAM" id="SSF51120">
    <property type="entry name" value="beta-Roll"/>
    <property type="match status" value="1"/>
</dbReference>